<dbReference type="InterPro" id="IPR039910">
    <property type="entry name" value="D15-like"/>
</dbReference>
<dbReference type="Gene3D" id="3.10.20.310">
    <property type="entry name" value="membrane protein fhac"/>
    <property type="match status" value="1"/>
</dbReference>
<evidence type="ECO:0000256" key="3">
    <source>
        <dbReference type="ARBA" id="ARBA00022692"/>
    </source>
</evidence>
<comment type="caution">
    <text evidence="6">The sequence shown here is derived from an EMBL/GenBank/DDBJ whole genome shotgun (WGS) entry which is preliminary data.</text>
</comment>
<gene>
    <name evidence="6" type="ORF">HKN21_05400</name>
</gene>
<proteinExistence type="predicted"/>
<protein>
    <submittedName>
        <fullName evidence="6">BamA/TamA family outer membrane protein</fullName>
    </submittedName>
</protein>
<dbReference type="GO" id="GO:0019867">
    <property type="term" value="C:outer membrane"/>
    <property type="evidence" value="ECO:0007669"/>
    <property type="project" value="InterPro"/>
</dbReference>
<reference evidence="6 7" key="1">
    <citation type="submission" date="2020-03" db="EMBL/GenBank/DDBJ databases">
        <title>Metabolic flexibility allows generalist bacteria to become dominant in a frequently disturbed ecosystem.</title>
        <authorList>
            <person name="Chen Y.-J."/>
            <person name="Leung P.M."/>
            <person name="Bay S.K."/>
            <person name="Hugenholtz P."/>
            <person name="Kessler A.J."/>
            <person name="Shelley G."/>
            <person name="Waite D.W."/>
            <person name="Cook P.L."/>
            <person name="Greening C."/>
        </authorList>
    </citation>
    <scope>NUCLEOTIDE SEQUENCE [LARGE SCALE GENOMIC DNA]</scope>
    <source>
        <strain evidence="6">SS_bin_28</strain>
    </source>
</reference>
<comment type="subcellular location">
    <subcellularLocation>
        <location evidence="1">Membrane</location>
    </subcellularLocation>
</comment>
<keyword evidence="3" id="KW-0812">Transmembrane</keyword>
<dbReference type="Gene3D" id="2.40.160.50">
    <property type="entry name" value="membrane protein fhac: a member of the omp85/tpsb transporter family"/>
    <property type="match status" value="1"/>
</dbReference>
<accession>A0A7Y2E6Q3</accession>
<evidence type="ECO:0000256" key="4">
    <source>
        <dbReference type="ARBA" id="ARBA00023136"/>
    </source>
</evidence>
<evidence type="ECO:0000256" key="1">
    <source>
        <dbReference type="ARBA" id="ARBA00004370"/>
    </source>
</evidence>
<name>A0A7Y2E6Q3_UNCEI</name>
<organism evidence="6 7">
    <name type="scientific">Eiseniibacteriota bacterium</name>
    <dbReference type="NCBI Taxonomy" id="2212470"/>
    <lineage>
        <taxon>Bacteria</taxon>
        <taxon>Candidatus Eiseniibacteriota</taxon>
    </lineage>
</organism>
<feature type="domain" description="Bacterial surface antigen (D15)" evidence="5">
    <location>
        <begin position="236"/>
        <end position="497"/>
    </location>
</feature>
<evidence type="ECO:0000259" key="5">
    <source>
        <dbReference type="Pfam" id="PF01103"/>
    </source>
</evidence>
<evidence type="ECO:0000256" key="2">
    <source>
        <dbReference type="ARBA" id="ARBA00022452"/>
    </source>
</evidence>
<keyword evidence="2" id="KW-1134">Transmembrane beta strand</keyword>
<dbReference type="AlphaFoldDB" id="A0A7Y2E6Q3"/>
<dbReference type="EMBL" id="JABDJR010000206">
    <property type="protein sequence ID" value="NNF06176.1"/>
    <property type="molecule type" value="Genomic_DNA"/>
</dbReference>
<dbReference type="PANTHER" id="PTHR12815:SF18">
    <property type="entry name" value="SORTING AND ASSEMBLY MACHINERY COMPONENT 50 HOMOLOG"/>
    <property type="match status" value="1"/>
</dbReference>
<evidence type="ECO:0000313" key="6">
    <source>
        <dbReference type="EMBL" id="NNF06176.1"/>
    </source>
</evidence>
<dbReference type="InterPro" id="IPR000184">
    <property type="entry name" value="Bac_surfAg_D15"/>
</dbReference>
<dbReference type="PANTHER" id="PTHR12815">
    <property type="entry name" value="SORTING AND ASSEMBLY MACHINERY SAMM50 PROTEIN FAMILY MEMBER"/>
    <property type="match status" value="1"/>
</dbReference>
<evidence type="ECO:0000313" key="7">
    <source>
        <dbReference type="Proteomes" id="UP000547674"/>
    </source>
</evidence>
<keyword evidence="4" id="KW-0472">Membrane</keyword>
<dbReference type="Proteomes" id="UP000547674">
    <property type="component" value="Unassembled WGS sequence"/>
</dbReference>
<sequence length="502" mass="54634">MNSRRQRRFPTQSALVMILGLFLAGLGVAKAQAQSSGESRWGELTLEGSSEVTDLLPPSELSGNPIQAEDLDRYVRELLVELSELGYPFAEILPRDFDVSEGRVTGTLKIELGARPTLTGIVLKGAAVTKPNTVMRLGGVKKGELFRGSMLQTTREKLLRSGLFQTVGELTLEPGPSQNEVVFSAEAVEPAYTRFAGVLGVGGPDSKLTGLLRLELLNIAGTAREGSAHWENQGQGITRFSLSYREPWLPILPVGVSGALRNDVNEGVYSYTNWELRGDLSAGSSWRFGLGWGGARAVNTGSSTQNERESFVLATAVYDGRNSFFVPTQGARLRLESRRGDKTRELGSGAEETLDRTRWKLDLEGYQPLGEKLVLAAESAFEFLDTPEDSLPRYDQFAIGGASTLRGYREEQFLTSGALTLALELRWLQDAKGSALYGFIDQGWISSGSTAAERDNLDRYLLGLGVGLRQASPVGLLGVEYGIPKGSSPLDGRIHFRLDAFF</sequence>
<dbReference type="Pfam" id="PF01103">
    <property type="entry name" value="Omp85"/>
    <property type="match status" value="1"/>
</dbReference>